<keyword evidence="3" id="KW-0547">Nucleotide-binding</keyword>
<name>A0ABV0Y0G4_9TELE</name>
<dbReference type="InterPro" id="IPR050408">
    <property type="entry name" value="HGPRT"/>
</dbReference>
<reference evidence="6 7" key="1">
    <citation type="submission" date="2021-06" db="EMBL/GenBank/DDBJ databases">
        <authorList>
            <person name="Palmer J.M."/>
        </authorList>
    </citation>
    <scope>NUCLEOTIDE SEQUENCE [LARGE SCALE GENOMIC DNA]</scope>
    <source>
        <strain evidence="6 7">AS_MEX2019</strain>
        <tissue evidence="6">Muscle</tissue>
    </source>
</reference>
<feature type="domain" description="Nudix hydrolase" evidence="5">
    <location>
        <begin position="311"/>
        <end position="444"/>
    </location>
</feature>
<dbReference type="InterPro" id="IPR045121">
    <property type="entry name" value="CoAse"/>
</dbReference>
<dbReference type="Pfam" id="PF00293">
    <property type="entry name" value="NUDIX"/>
    <property type="match status" value="1"/>
</dbReference>
<evidence type="ECO:0000313" key="6">
    <source>
        <dbReference type="EMBL" id="MEQ2287232.1"/>
    </source>
</evidence>
<dbReference type="InterPro" id="IPR029057">
    <property type="entry name" value="PRTase-like"/>
</dbReference>
<dbReference type="PROSITE" id="PS51462">
    <property type="entry name" value="NUDIX"/>
    <property type="match status" value="1"/>
</dbReference>
<evidence type="ECO:0000313" key="7">
    <source>
        <dbReference type="Proteomes" id="UP001469553"/>
    </source>
</evidence>
<dbReference type="Proteomes" id="UP001469553">
    <property type="component" value="Unassembled WGS sequence"/>
</dbReference>
<accession>A0ABV0Y0G4</accession>
<dbReference type="Gene3D" id="3.90.79.10">
    <property type="entry name" value="Nucleoside Triphosphate Pyrophosphohydrolase"/>
    <property type="match status" value="1"/>
</dbReference>
<dbReference type="Gene3D" id="3.40.50.2020">
    <property type="match status" value="1"/>
</dbReference>
<evidence type="ECO:0000256" key="4">
    <source>
        <dbReference type="ARBA" id="ARBA00022842"/>
    </source>
</evidence>
<comment type="similarity">
    <text evidence="1">Belongs to the purine/pyrimidine phosphoribosyltransferase family.</text>
</comment>
<keyword evidence="4" id="KW-0460">Magnesium</keyword>
<dbReference type="SUPFAM" id="SSF53271">
    <property type="entry name" value="PRTase-like"/>
    <property type="match status" value="1"/>
</dbReference>
<evidence type="ECO:0000256" key="1">
    <source>
        <dbReference type="ARBA" id="ARBA00008391"/>
    </source>
</evidence>
<dbReference type="InterPro" id="IPR000086">
    <property type="entry name" value="NUDIX_hydrolase_dom"/>
</dbReference>
<dbReference type="Pfam" id="PF00156">
    <property type="entry name" value="Pribosyltran"/>
    <property type="match status" value="1"/>
</dbReference>
<dbReference type="EMBL" id="JAHRIP010019404">
    <property type="protein sequence ID" value="MEQ2287232.1"/>
    <property type="molecule type" value="Genomic_DNA"/>
</dbReference>
<dbReference type="InterPro" id="IPR015797">
    <property type="entry name" value="NUDIX_hydrolase-like_dom_sf"/>
</dbReference>
<keyword evidence="7" id="KW-1185">Reference proteome</keyword>
<dbReference type="CDD" id="cd06223">
    <property type="entry name" value="PRTases_typeI"/>
    <property type="match status" value="1"/>
</dbReference>
<dbReference type="CDD" id="cd03426">
    <property type="entry name" value="NUDIX_CoAse_Nudt7"/>
    <property type="match status" value="1"/>
</dbReference>
<gene>
    <name evidence="6" type="ORF">AMECASPLE_010287</name>
</gene>
<dbReference type="PANTHER" id="PTHR43340:SF7">
    <property type="entry name" value="HYPOXANTHINE PHOSPHORIBOSYLTRANSFERASE"/>
    <property type="match status" value="1"/>
</dbReference>
<organism evidence="6 7">
    <name type="scientific">Ameca splendens</name>
    <dbReference type="NCBI Taxonomy" id="208324"/>
    <lineage>
        <taxon>Eukaryota</taxon>
        <taxon>Metazoa</taxon>
        <taxon>Chordata</taxon>
        <taxon>Craniata</taxon>
        <taxon>Vertebrata</taxon>
        <taxon>Euteleostomi</taxon>
        <taxon>Actinopterygii</taxon>
        <taxon>Neopterygii</taxon>
        <taxon>Teleostei</taxon>
        <taxon>Neoteleostei</taxon>
        <taxon>Acanthomorphata</taxon>
        <taxon>Ovalentaria</taxon>
        <taxon>Atherinomorphae</taxon>
        <taxon>Cyprinodontiformes</taxon>
        <taxon>Goodeidae</taxon>
        <taxon>Ameca</taxon>
    </lineage>
</organism>
<dbReference type="InterPro" id="IPR000836">
    <property type="entry name" value="PRTase_dom"/>
</dbReference>
<dbReference type="InterPro" id="IPR005904">
    <property type="entry name" value="Hxn_phspho_trans"/>
</dbReference>
<dbReference type="PANTHER" id="PTHR43340">
    <property type="entry name" value="HYPOXANTHINE-GUANINE PHOSPHORIBOSYLTRANSFERASE"/>
    <property type="match status" value="1"/>
</dbReference>
<dbReference type="NCBIfam" id="TIGR01203">
    <property type="entry name" value="HGPRTase"/>
    <property type="match status" value="1"/>
</dbReference>
<evidence type="ECO:0000256" key="2">
    <source>
        <dbReference type="ARBA" id="ARBA00022723"/>
    </source>
</evidence>
<keyword evidence="2" id="KW-0479">Metal-binding</keyword>
<dbReference type="SUPFAM" id="SSF55811">
    <property type="entry name" value="Nudix"/>
    <property type="match status" value="1"/>
</dbReference>
<evidence type="ECO:0000259" key="5">
    <source>
        <dbReference type="PROSITE" id="PS51462"/>
    </source>
</evidence>
<proteinExistence type="inferred from homology"/>
<evidence type="ECO:0000256" key="3">
    <source>
        <dbReference type="ARBA" id="ARBA00022741"/>
    </source>
</evidence>
<protein>
    <recommendedName>
        <fullName evidence="5">Nudix hydrolase domain-containing protein</fullName>
    </recommendedName>
</protein>
<sequence length="464" mass="51998">MASYLQIADDEKGHDLDLFCVPRHYESDLDKVIIPHGLIMDRTERLARDIIRDMGGHHIVALCVLKGGYKFFADLLDYIKVLNHNSDKSVPLTVDFIRVKSYCNDKSTNSVRVIGGDELSNLSGKNVLIVEDIVETGRTMQTLLSLLSECNPKMVKVVSLLVKRTPRSSGYRPDYIGFEVPDAFLVGYALDYNEYFRDLSHICILNDQAKEKYKAIRCLDKKEVGLSEKAPIGVRYAHEAGPTRVLRHWDHLPELSCHLLWTVVACEKLIRYFVTSRNVLMYGAAMPLKEDTVATLKQFDIGDKFSYLPVLPKASVLIPLFVRGGQLHTLMTLRSKELRTGAGEVCFPGGKRDPSDRDDVDTALREAQEEIGLPPDHVEVVCTLFPVISKKGLLVSPVVGFIEETFNPTPNPSEVSDVFAVPLEVFIREKDHYATHGVAGGLKAKILKLKLHKTDTTEPPKDVK</sequence>
<comment type="caution">
    <text evidence="6">The sequence shown here is derived from an EMBL/GenBank/DDBJ whole genome shotgun (WGS) entry which is preliminary data.</text>
</comment>